<keyword evidence="2" id="KW-1185">Reference proteome</keyword>
<evidence type="ECO:0000313" key="2">
    <source>
        <dbReference type="Proteomes" id="UP000031668"/>
    </source>
</evidence>
<name>A0A0C2N355_THEKT</name>
<gene>
    <name evidence="1" type="ORF">RF11_00057</name>
</gene>
<dbReference type="EMBL" id="JWZT01000567">
    <property type="protein sequence ID" value="KII74071.1"/>
    <property type="molecule type" value="Genomic_DNA"/>
</dbReference>
<protein>
    <submittedName>
        <fullName evidence="1">Uncharacterized protein</fullName>
    </submittedName>
</protein>
<proteinExistence type="predicted"/>
<dbReference type="Proteomes" id="UP000031668">
    <property type="component" value="Unassembled WGS sequence"/>
</dbReference>
<reference evidence="1 2" key="1">
    <citation type="journal article" date="2014" name="Genome Biol. Evol.">
        <title>The genome of the myxosporean Thelohanellus kitauei shows adaptations to nutrient acquisition within its fish host.</title>
        <authorList>
            <person name="Yang Y."/>
            <person name="Xiong J."/>
            <person name="Zhou Z."/>
            <person name="Huo F."/>
            <person name="Miao W."/>
            <person name="Ran C."/>
            <person name="Liu Y."/>
            <person name="Zhang J."/>
            <person name="Feng J."/>
            <person name="Wang M."/>
            <person name="Wang M."/>
            <person name="Wang L."/>
            <person name="Yao B."/>
        </authorList>
    </citation>
    <scope>NUCLEOTIDE SEQUENCE [LARGE SCALE GENOMIC DNA]</scope>
    <source>
        <strain evidence="1">Wuqing</strain>
    </source>
</reference>
<comment type="caution">
    <text evidence="1">The sequence shown here is derived from an EMBL/GenBank/DDBJ whole genome shotgun (WGS) entry which is preliminary data.</text>
</comment>
<accession>A0A0C2N355</accession>
<dbReference type="AlphaFoldDB" id="A0A0C2N355"/>
<organism evidence="1 2">
    <name type="scientific">Thelohanellus kitauei</name>
    <name type="common">Myxosporean</name>
    <dbReference type="NCBI Taxonomy" id="669202"/>
    <lineage>
        <taxon>Eukaryota</taxon>
        <taxon>Metazoa</taxon>
        <taxon>Cnidaria</taxon>
        <taxon>Myxozoa</taxon>
        <taxon>Myxosporea</taxon>
        <taxon>Bivalvulida</taxon>
        <taxon>Platysporina</taxon>
        <taxon>Myxobolidae</taxon>
        <taxon>Thelohanellus</taxon>
    </lineage>
</organism>
<sequence length="106" mass="11838">MKAGDHNVNPRWYGSMGFSFGSRIKLFLHCPAQSLKEQNHRICVEYEMLDRLVQAENPNYLIPAMNFGNASRTDLITELGAAISSEICSLICPTAQWANVGDTFSK</sequence>
<evidence type="ECO:0000313" key="1">
    <source>
        <dbReference type="EMBL" id="KII74071.1"/>
    </source>
</evidence>